<sequence length="643" mass="72716">MLRGLLPLLLWRTLADWLDEGYNIPIIDPSAGTGTPLHRYYVHESERIATDGHNAIDQQAVNVSDQRACMESCDQDTRCDCATFWPKFRSCQRWIGCQRHSNNFVKDRSTNTLMKVPKLTPEYKEFRHYAGHSFVEDRGGDPAIVNGWQECQDRCTVDPSCECTVWALDGTSRCWKEKGCLEANLRYDPIYSTFLKDKDALVRVQTTTTEEERRWIPVVVTDEDTTKKETTEKTTAEVTTSTVSSTGETTSTGSESSTATTTTTTTTTTTSTTSTTTTTGMPQALLVSMTMVIPYPSDVDSGNDQFLQHTKQAQVVQGLSAEMEEEPVRLSFRQSLASSMNVKENDVRFDSSGIRPQADRTMQLLIKAKVTTMALSVDGYLDLRQRFCPFAPEKPSIAEMRRFLQSWRSSLQRKATLPERQGLGTVLENAQTQVASVTCSKTEPPSFDLGATLRSGVTSVFDWVPSVSEWLHHHSRVLFFLALLLLLLLLIWAAMVYGPRGYQKLTGPDQRTFRRTLAQRFESRSARIERVKSRVEKYAGRTFEMVMAAEPDYEDTELQYYVKVLNRCKGHAKVLCGSPWGPFHTPGDCELCKRRIDCAEKGCQCAQGGHRLCWNCMVTIINWESLSSQEGQHSWTWSIKDWL</sequence>
<dbReference type="Proteomes" id="UP001642464">
    <property type="component" value="Unassembled WGS sequence"/>
</dbReference>
<dbReference type="EMBL" id="CAXAMM010008446">
    <property type="protein sequence ID" value="CAK9017372.1"/>
    <property type="molecule type" value="Genomic_DNA"/>
</dbReference>
<evidence type="ECO:0008006" key="6">
    <source>
        <dbReference type="Google" id="ProtNLM"/>
    </source>
</evidence>
<keyword evidence="3" id="KW-0732">Signal</keyword>
<evidence type="ECO:0000256" key="2">
    <source>
        <dbReference type="SAM" id="Phobius"/>
    </source>
</evidence>
<comment type="caution">
    <text evidence="4">The sequence shown here is derived from an EMBL/GenBank/DDBJ whole genome shotgun (WGS) entry which is preliminary data.</text>
</comment>
<feature type="compositionally biased region" description="Low complexity" evidence="1">
    <location>
        <begin position="236"/>
        <end position="279"/>
    </location>
</feature>
<protein>
    <recommendedName>
        <fullName evidence="6">PSI domain-containing protein</fullName>
    </recommendedName>
</protein>
<feature type="transmembrane region" description="Helical" evidence="2">
    <location>
        <begin position="477"/>
        <end position="497"/>
    </location>
</feature>
<keyword evidence="5" id="KW-1185">Reference proteome</keyword>
<accession>A0ABP0JSI7</accession>
<keyword evidence="2" id="KW-0472">Membrane</keyword>
<evidence type="ECO:0000256" key="1">
    <source>
        <dbReference type="SAM" id="MobiDB-lite"/>
    </source>
</evidence>
<feature type="signal peptide" evidence="3">
    <location>
        <begin position="1"/>
        <end position="15"/>
    </location>
</feature>
<evidence type="ECO:0000313" key="4">
    <source>
        <dbReference type="EMBL" id="CAK9017372.1"/>
    </source>
</evidence>
<name>A0ABP0JSI7_9DINO</name>
<keyword evidence="2" id="KW-0812">Transmembrane</keyword>
<feature type="region of interest" description="Disordered" evidence="1">
    <location>
        <begin position="224"/>
        <end position="281"/>
    </location>
</feature>
<keyword evidence="2" id="KW-1133">Transmembrane helix</keyword>
<evidence type="ECO:0000313" key="5">
    <source>
        <dbReference type="Proteomes" id="UP001642464"/>
    </source>
</evidence>
<organism evidence="4 5">
    <name type="scientific">Durusdinium trenchii</name>
    <dbReference type="NCBI Taxonomy" id="1381693"/>
    <lineage>
        <taxon>Eukaryota</taxon>
        <taxon>Sar</taxon>
        <taxon>Alveolata</taxon>
        <taxon>Dinophyceae</taxon>
        <taxon>Suessiales</taxon>
        <taxon>Symbiodiniaceae</taxon>
        <taxon>Durusdinium</taxon>
    </lineage>
</organism>
<evidence type="ECO:0000256" key="3">
    <source>
        <dbReference type="SAM" id="SignalP"/>
    </source>
</evidence>
<feature type="compositionally biased region" description="Basic and acidic residues" evidence="1">
    <location>
        <begin position="224"/>
        <end position="235"/>
    </location>
</feature>
<feature type="chain" id="PRO_5045194468" description="PSI domain-containing protein" evidence="3">
    <location>
        <begin position="16"/>
        <end position="643"/>
    </location>
</feature>
<reference evidence="4 5" key="1">
    <citation type="submission" date="2024-02" db="EMBL/GenBank/DDBJ databases">
        <authorList>
            <person name="Chen Y."/>
            <person name="Shah S."/>
            <person name="Dougan E. K."/>
            <person name="Thang M."/>
            <person name="Chan C."/>
        </authorList>
    </citation>
    <scope>NUCLEOTIDE SEQUENCE [LARGE SCALE GENOMIC DNA]</scope>
</reference>
<gene>
    <name evidence="4" type="ORF">SCF082_LOCUS13614</name>
</gene>
<proteinExistence type="predicted"/>